<name>A0A8B8DGD8_CRAVI</name>
<evidence type="ECO:0000259" key="8">
    <source>
        <dbReference type="PROSITE" id="PS50184"/>
    </source>
</evidence>
<feature type="signal peptide" evidence="6">
    <location>
        <begin position="1"/>
        <end position="17"/>
    </location>
</feature>
<accession>A0A8B8DGD8</accession>
<dbReference type="GeneID" id="111126687"/>
<keyword evidence="3 6" id="KW-0732">Signal</keyword>
<dbReference type="Proteomes" id="UP000694844">
    <property type="component" value="Chromosome 3"/>
</dbReference>
<dbReference type="InterPro" id="IPR009030">
    <property type="entry name" value="Growth_fac_rcpt_cys_sf"/>
</dbReference>
<dbReference type="GO" id="GO:0005615">
    <property type="term" value="C:extracellular space"/>
    <property type="evidence" value="ECO:0007669"/>
    <property type="project" value="TreeGrafter"/>
</dbReference>
<proteinExistence type="predicted"/>
<comment type="caution">
    <text evidence="5">Lacks conserved residue(s) required for the propagation of feature annotation.</text>
</comment>
<dbReference type="AlphaFoldDB" id="A0A8B8DGD8"/>
<evidence type="ECO:0000259" key="9">
    <source>
        <dbReference type="PROSITE" id="PS51323"/>
    </source>
</evidence>
<dbReference type="OrthoDB" id="365605at2759"/>
<dbReference type="Pfam" id="PF19035">
    <property type="entry name" value="TSP1_CCN"/>
    <property type="match status" value="1"/>
</dbReference>
<evidence type="ECO:0000256" key="4">
    <source>
        <dbReference type="ARBA" id="ARBA00023157"/>
    </source>
</evidence>
<dbReference type="GO" id="GO:0008201">
    <property type="term" value="F:heparin binding"/>
    <property type="evidence" value="ECO:0007669"/>
    <property type="project" value="TreeGrafter"/>
</dbReference>
<dbReference type="GO" id="GO:0007165">
    <property type="term" value="P:signal transduction"/>
    <property type="evidence" value="ECO:0007669"/>
    <property type="project" value="InterPro"/>
</dbReference>
<dbReference type="GO" id="GO:0045597">
    <property type="term" value="P:positive regulation of cell differentiation"/>
    <property type="evidence" value="ECO:0007669"/>
    <property type="project" value="TreeGrafter"/>
</dbReference>
<dbReference type="PROSITE" id="PS01225">
    <property type="entry name" value="CTCK_2"/>
    <property type="match status" value="1"/>
</dbReference>
<evidence type="ECO:0000313" key="10">
    <source>
        <dbReference type="Proteomes" id="UP000694844"/>
    </source>
</evidence>
<dbReference type="PANTHER" id="PTHR11348:SF17">
    <property type="entry name" value="CCN"/>
    <property type="match status" value="1"/>
</dbReference>
<evidence type="ECO:0000313" key="11">
    <source>
        <dbReference type="RefSeq" id="XP_022327207.1"/>
    </source>
</evidence>
<feature type="chain" id="PRO_5034512229" evidence="6">
    <location>
        <begin position="18"/>
        <end position="353"/>
    </location>
</feature>
<evidence type="ECO:0000256" key="6">
    <source>
        <dbReference type="SAM" id="SignalP"/>
    </source>
</evidence>
<dbReference type="InterPro" id="IPR001007">
    <property type="entry name" value="VWF_dom"/>
</dbReference>
<feature type="domain" description="IGFBP N-terminal" evidence="9">
    <location>
        <begin position="39"/>
        <end position="109"/>
    </location>
</feature>
<feature type="domain" description="VWFC" evidence="8">
    <location>
        <begin position="112"/>
        <end position="179"/>
    </location>
</feature>
<dbReference type="GO" id="GO:0007155">
    <property type="term" value="P:cell adhesion"/>
    <property type="evidence" value="ECO:0007669"/>
    <property type="project" value="TreeGrafter"/>
</dbReference>
<sequence>MLRWCLILALLVPRADTSGFPCYGCPRDFPRRNPRRENRERECRWPCNCPLREMNCNYGVSVLRDGCGCCMMCARQLGDICSKKNLCEPSKGLYCDIPKYSRVGICRALHPKPCMVDGVEYKDGAQFQLGCRRVCTCQNGNYGCADLCPQEFTPPSDRFCKNAKLVSVIGQCCREWSCELSNVTNSKAPRHAMLKSANLLMSEEAVKTVDEPKSRSDCPKAWSPCSVSCGYGLSHIYGSDTCDVIKDTRICYPRPCDTSKFKWNKKKCKPTFRITQKEHVVQNVGNKTCHSIRKYRLKFCSTCARDRCCYPWKTSTRMLEFVCSDKSYKYLKYSWTKRCKCEKECPKPTFLKK</sequence>
<dbReference type="PROSITE" id="PS50184">
    <property type="entry name" value="VWFC_2"/>
    <property type="match status" value="1"/>
</dbReference>
<dbReference type="SUPFAM" id="SSF57184">
    <property type="entry name" value="Growth factor receptor domain"/>
    <property type="match status" value="1"/>
</dbReference>
<keyword evidence="2" id="KW-0964">Secreted</keyword>
<keyword evidence="10" id="KW-1185">Reference proteome</keyword>
<dbReference type="KEGG" id="cvn:111126687"/>
<dbReference type="GO" id="GO:0005178">
    <property type="term" value="F:integrin binding"/>
    <property type="evidence" value="ECO:0007669"/>
    <property type="project" value="TreeGrafter"/>
</dbReference>
<dbReference type="PROSITE" id="PS00222">
    <property type="entry name" value="IGFBP_N_1"/>
    <property type="match status" value="1"/>
</dbReference>
<dbReference type="PROSITE" id="PS51323">
    <property type="entry name" value="IGFBP_N_2"/>
    <property type="match status" value="1"/>
</dbReference>
<gene>
    <name evidence="11" type="primary">LOC111126687</name>
</gene>
<feature type="domain" description="CTCK" evidence="7">
    <location>
        <begin position="268"/>
        <end position="346"/>
    </location>
</feature>
<dbReference type="SMART" id="SM00214">
    <property type="entry name" value="VWC"/>
    <property type="match status" value="1"/>
</dbReference>
<dbReference type="InterPro" id="IPR050941">
    <property type="entry name" value="CCN"/>
</dbReference>
<evidence type="ECO:0000256" key="5">
    <source>
        <dbReference type="PROSITE-ProRule" id="PRU00039"/>
    </source>
</evidence>
<dbReference type="InterPro" id="IPR006207">
    <property type="entry name" value="Cys_knot_C"/>
</dbReference>
<evidence type="ECO:0000256" key="3">
    <source>
        <dbReference type="ARBA" id="ARBA00022729"/>
    </source>
</evidence>
<dbReference type="Pfam" id="PF00219">
    <property type="entry name" value="IGFBP"/>
    <property type="match status" value="1"/>
</dbReference>
<protein>
    <submittedName>
        <fullName evidence="11">WNT1-inducible-signaling pathway protein 1-like</fullName>
    </submittedName>
</protein>
<dbReference type="InterPro" id="IPR017891">
    <property type="entry name" value="Insulin_GF-bd_Cys-rich_CS"/>
</dbReference>
<dbReference type="GO" id="GO:0031012">
    <property type="term" value="C:extracellular matrix"/>
    <property type="evidence" value="ECO:0007669"/>
    <property type="project" value="TreeGrafter"/>
</dbReference>
<keyword evidence="4" id="KW-1015">Disulfide bond</keyword>
<reference evidence="11" key="1">
    <citation type="submission" date="2025-08" db="UniProtKB">
        <authorList>
            <consortium name="RefSeq"/>
        </authorList>
    </citation>
    <scope>IDENTIFICATION</scope>
    <source>
        <tissue evidence="11">Whole sample</tissue>
    </source>
</reference>
<organism evidence="10 11">
    <name type="scientific">Crassostrea virginica</name>
    <name type="common">Eastern oyster</name>
    <dbReference type="NCBI Taxonomy" id="6565"/>
    <lineage>
        <taxon>Eukaryota</taxon>
        <taxon>Metazoa</taxon>
        <taxon>Spiralia</taxon>
        <taxon>Lophotrochozoa</taxon>
        <taxon>Mollusca</taxon>
        <taxon>Bivalvia</taxon>
        <taxon>Autobranchia</taxon>
        <taxon>Pteriomorphia</taxon>
        <taxon>Ostreida</taxon>
        <taxon>Ostreoidea</taxon>
        <taxon>Ostreidae</taxon>
        <taxon>Crassostrea</taxon>
    </lineage>
</organism>
<dbReference type="RefSeq" id="XP_022327207.1">
    <property type="nucleotide sequence ID" value="XM_022471499.1"/>
</dbReference>
<dbReference type="SMART" id="SM00121">
    <property type="entry name" value="IB"/>
    <property type="match status" value="1"/>
</dbReference>
<dbReference type="InterPro" id="IPR000867">
    <property type="entry name" value="IGFBP-like"/>
</dbReference>
<dbReference type="PANTHER" id="PTHR11348">
    <property type="entry name" value="CONNECTIVE TISSUE GROWTH FACTOR-RELATED"/>
    <property type="match status" value="1"/>
</dbReference>
<dbReference type="SMART" id="SM00041">
    <property type="entry name" value="CT"/>
    <property type="match status" value="1"/>
</dbReference>
<evidence type="ECO:0000256" key="1">
    <source>
        <dbReference type="ARBA" id="ARBA00004613"/>
    </source>
</evidence>
<comment type="subcellular location">
    <subcellularLocation>
        <location evidence="1">Secreted</location>
    </subcellularLocation>
</comment>
<evidence type="ECO:0000259" key="7">
    <source>
        <dbReference type="PROSITE" id="PS01225"/>
    </source>
</evidence>
<dbReference type="SUPFAM" id="SSF57603">
    <property type="entry name" value="FnI-like domain"/>
    <property type="match status" value="1"/>
</dbReference>
<evidence type="ECO:0000256" key="2">
    <source>
        <dbReference type="ARBA" id="ARBA00022525"/>
    </source>
</evidence>
<dbReference type="InterPro" id="IPR043973">
    <property type="entry name" value="TSP1_CCN"/>
</dbReference>